<dbReference type="SUPFAM" id="SSF52374">
    <property type="entry name" value="Nucleotidylyl transferase"/>
    <property type="match status" value="1"/>
</dbReference>
<evidence type="ECO:0000256" key="9">
    <source>
        <dbReference type="HAMAP-Rule" id="MF_00158"/>
    </source>
</evidence>
<dbReference type="EMBL" id="JALP01000163">
    <property type="protein sequence ID" value="THG90315.1"/>
    <property type="molecule type" value="Genomic_DNA"/>
</dbReference>
<dbReference type="GO" id="GO:0005524">
    <property type="term" value="F:ATP binding"/>
    <property type="evidence" value="ECO:0007669"/>
    <property type="project" value="UniProtKB-KW"/>
</dbReference>
<keyword evidence="5 9" id="KW-0566">Pantothenate biosynthesis</keyword>
<dbReference type="Proteomes" id="UP000297014">
    <property type="component" value="Unassembled WGS sequence"/>
</dbReference>
<dbReference type="Gene3D" id="3.30.1300.10">
    <property type="entry name" value="Pantoate-beta-alanine ligase, C-terminal domain"/>
    <property type="match status" value="1"/>
</dbReference>
<dbReference type="GO" id="GO:0005829">
    <property type="term" value="C:cytosol"/>
    <property type="evidence" value="ECO:0007669"/>
    <property type="project" value="TreeGrafter"/>
</dbReference>
<comment type="function">
    <text evidence="9">Catalyzes the condensation of pantoate with beta-alanine in an ATP-dependent reaction via a pantoyl-adenylate intermediate.</text>
</comment>
<evidence type="ECO:0000256" key="4">
    <source>
        <dbReference type="ARBA" id="ARBA00022598"/>
    </source>
</evidence>
<accession>A0A094YZW7</accession>
<comment type="miscellaneous">
    <text evidence="9">The reaction proceeds by a bi uni uni bi ping pong mechanism.</text>
</comment>
<dbReference type="NCBIfam" id="TIGR00125">
    <property type="entry name" value="cyt_tran_rel"/>
    <property type="match status" value="1"/>
</dbReference>
<comment type="similarity">
    <text evidence="2 9">Belongs to the pantothenate synthetase family.</text>
</comment>
<dbReference type="Gene3D" id="3.40.50.620">
    <property type="entry name" value="HUPs"/>
    <property type="match status" value="1"/>
</dbReference>
<name>A0A094YZW7_ALKAL</name>
<dbReference type="NCBIfam" id="TIGR00018">
    <property type="entry name" value="panC"/>
    <property type="match status" value="1"/>
</dbReference>
<protein>
    <recommendedName>
        <fullName evidence="9">Pantothenate synthetase</fullName>
        <shortName evidence="9">PS</shortName>
        <ecNumber evidence="9">6.3.2.1</ecNumber>
    </recommendedName>
    <alternativeName>
        <fullName evidence="9">Pantoate--beta-alanine ligase</fullName>
    </alternativeName>
    <alternativeName>
        <fullName evidence="9">Pantoate-activating enzyme</fullName>
    </alternativeName>
</protein>
<evidence type="ECO:0000256" key="3">
    <source>
        <dbReference type="ARBA" id="ARBA00022490"/>
    </source>
</evidence>
<feature type="active site" description="Proton donor" evidence="9">
    <location>
        <position position="37"/>
    </location>
</feature>
<evidence type="ECO:0000313" key="13">
    <source>
        <dbReference type="Proteomes" id="UP000297014"/>
    </source>
</evidence>
<feature type="binding site" evidence="9">
    <location>
        <begin position="30"/>
        <end position="37"/>
    </location>
    <ligand>
        <name>ATP</name>
        <dbReference type="ChEBI" id="CHEBI:30616"/>
    </ligand>
</feature>
<dbReference type="UniPathway" id="UPA00028">
    <property type="reaction ID" value="UER00005"/>
</dbReference>
<evidence type="ECO:0000256" key="7">
    <source>
        <dbReference type="ARBA" id="ARBA00022840"/>
    </source>
</evidence>
<evidence type="ECO:0000256" key="2">
    <source>
        <dbReference type="ARBA" id="ARBA00009256"/>
    </source>
</evidence>
<evidence type="ECO:0000313" key="12">
    <source>
        <dbReference type="Proteomes" id="UP000002754"/>
    </source>
</evidence>
<proteinExistence type="inferred from homology"/>
<dbReference type="CDD" id="cd00560">
    <property type="entry name" value="PanC"/>
    <property type="match status" value="1"/>
</dbReference>
<comment type="pathway">
    <text evidence="1 9">Cofactor biosynthesis; (R)-pantothenate biosynthesis; (R)-pantothenate from (R)-pantoate and beta-alanine: step 1/1.</text>
</comment>
<keyword evidence="4 9" id="KW-0436">Ligase</keyword>
<evidence type="ECO:0000256" key="1">
    <source>
        <dbReference type="ARBA" id="ARBA00004990"/>
    </source>
</evidence>
<keyword evidence="12" id="KW-1185">Reference proteome</keyword>
<dbReference type="InterPro" id="IPR003721">
    <property type="entry name" value="Pantoate_ligase"/>
</dbReference>
<keyword evidence="6 9" id="KW-0547">Nucleotide-binding</keyword>
<dbReference type="PANTHER" id="PTHR21299:SF1">
    <property type="entry name" value="PANTOATE--BETA-ALANINE LIGASE"/>
    <property type="match status" value="1"/>
</dbReference>
<dbReference type="GO" id="GO:0015940">
    <property type="term" value="P:pantothenate biosynthetic process"/>
    <property type="evidence" value="ECO:0007669"/>
    <property type="project" value="UniProtKB-UniRule"/>
</dbReference>
<dbReference type="eggNOG" id="COG0414">
    <property type="taxonomic scope" value="Bacteria"/>
</dbReference>
<feature type="binding site" evidence="9">
    <location>
        <begin position="184"/>
        <end position="187"/>
    </location>
    <ligand>
        <name>ATP</name>
        <dbReference type="ChEBI" id="CHEBI:30616"/>
    </ligand>
</feature>
<evidence type="ECO:0000256" key="5">
    <source>
        <dbReference type="ARBA" id="ARBA00022655"/>
    </source>
</evidence>
<dbReference type="RefSeq" id="WP_003322406.1">
    <property type="nucleotide sequence ID" value="NZ_ALPT02000001.1"/>
</dbReference>
<dbReference type="InterPro" id="IPR042176">
    <property type="entry name" value="Pantoate_ligase_C"/>
</dbReference>
<dbReference type="Proteomes" id="UP000002754">
    <property type="component" value="Unassembled WGS sequence"/>
</dbReference>
<dbReference type="InterPro" id="IPR004821">
    <property type="entry name" value="Cyt_trans-like"/>
</dbReference>
<feature type="binding site" evidence="9">
    <location>
        <begin position="147"/>
        <end position="150"/>
    </location>
    <ligand>
        <name>ATP</name>
        <dbReference type="ChEBI" id="CHEBI:30616"/>
    </ligand>
</feature>
<organism evidence="10 12">
    <name type="scientific">Alkalihalobacillus alcalophilus ATCC 27647 = CGMCC 1.3604</name>
    <dbReference type="NCBI Taxonomy" id="1218173"/>
    <lineage>
        <taxon>Bacteria</taxon>
        <taxon>Bacillati</taxon>
        <taxon>Bacillota</taxon>
        <taxon>Bacilli</taxon>
        <taxon>Bacillales</taxon>
        <taxon>Bacillaceae</taxon>
        <taxon>Alkalihalobacillus</taxon>
    </lineage>
</organism>
<keyword evidence="7 9" id="KW-0067">ATP-binding</keyword>
<dbReference type="AlphaFoldDB" id="A0A094YZW7"/>
<feature type="binding site" evidence="9">
    <location>
        <position position="61"/>
    </location>
    <ligand>
        <name>beta-alanine</name>
        <dbReference type="ChEBI" id="CHEBI:57966"/>
    </ligand>
</feature>
<dbReference type="FunFam" id="3.40.50.620:FF:000013">
    <property type="entry name" value="Pantothenate synthetase"/>
    <property type="match status" value="1"/>
</dbReference>
<comment type="caution">
    <text evidence="10">The sequence shown here is derived from an EMBL/GenBank/DDBJ whole genome shotgun (WGS) entry which is preliminary data.</text>
</comment>
<comment type="subcellular location">
    <subcellularLocation>
        <location evidence="9">Cytoplasm</location>
    </subcellularLocation>
</comment>
<gene>
    <name evidence="9" type="primary">panC</name>
    <name evidence="11" type="ORF">AJ85_11585</name>
    <name evidence="10" type="ORF">BALCAV_0200205</name>
</gene>
<dbReference type="HAMAP" id="MF_00158">
    <property type="entry name" value="PanC"/>
    <property type="match status" value="1"/>
</dbReference>
<dbReference type="EMBL" id="ALPT02000001">
    <property type="protein sequence ID" value="KGA99112.1"/>
    <property type="molecule type" value="Genomic_DNA"/>
</dbReference>
<sequence length="285" mass="32382">MRTFRTKKETQTEIGLQKLKGKTIGYVATMGFLHEGHLNLVAKAKEQCDVVVMSIFVNPLQFGPNEDFERYPRDEKRDSELAEKAGVDYLFYPTVEEMYPEEPMMEIRVTKGTDVLCGASRPGHFDGVAVVVMKLFQIIQPNKAFFGLKDAQQVAVIENMVRTFDIPVEVIRCETVREEDGLAKSSRNVYLSDEERKLAPQLYQTLLKGRELIQAGTTDRDKIISFLTSELNKFSLGKLDYTDVLSFPTLNVEKQLTGEVIIALAYQFKQARLIDNVIVRVGEEL</sequence>
<comment type="subunit">
    <text evidence="9">Homodimer.</text>
</comment>
<evidence type="ECO:0000313" key="11">
    <source>
        <dbReference type="EMBL" id="THG90315.1"/>
    </source>
</evidence>
<reference evidence="11 13" key="2">
    <citation type="submission" date="2014-01" db="EMBL/GenBank/DDBJ databases">
        <title>Draft genome sequencing of Bacillus alcalophilus CGMCC 1.3604.</title>
        <authorList>
            <person name="Yang J."/>
            <person name="Diao L."/>
            <person name="Yang S."/>
        </authorList>
    </citation>
    <scope>NUCLEOTIDE SEQUENCE [LARGE SCALE GENOMIC DNA]</scope>
    <source>
        <strain evidence="11 13">CGMCC 1.3604</strain>
    </source>
</reference>
<comment type="catalytic activity">
    <reaction evidence="8 9">
        <text>(R)-pantoate + beta-alanine + ATP = (R)-pantothenate + AMP + diphosphate + H(+)</text>
        <dbReference type="Rhea" id="RHEA:10912"/>
        <dbReference type="ChEBI" id="CHEBI:15378"/>
        <dbReference type="ChEBI" id="CHEBI:15980"/>
        <dbReference type="ChEBI" id="CHEBI:29032"/>
        <dbReference type="ChEBI" id="CHEBI:30616"/>
        <dbReference type="ChEBI" id="CHEBI:33019"/>
        <dbReference type="ChEBI" id="CHEBI:57966"/>
        <dbReference type="ChEBI" id="CHEBI:456215"/>
        <dbReference type="EC" id="6.3.2.1"/>
    </reaction>
</comment>
<dbReference type="STRING" id="1218173.BALCAV_0200205"/>
<dbReference type="PANTHER" id="PTHR21299">
    <property type="entry name" value="CYTIDYLATE KINASE/PANTOATE-BETA-ALANINE LIGASE"/>
    <property type="match status" value="1"/>
</dbReference>
<feature type="binding site" evidence="9">
    <location>
        <position position="176"/>
    </location>
    <ligand>
        <name>ATP</name>
        <dbReference type="ChEBI" id="CHEBI:30616"/>
    </ligand>
</feature>
<dbReference type="InterPro" id="IPR014729">
    <property type="entry name" value="Rossmann-like_a/b/a_fold"/>
</dbReference>
<reference evidence="10 12" key="1">
    <citation type="journal article" date="2014" name="Genome Announc.">
        <title>Draft Genome Sequence of Bacillus alcalophilus AV1934, a Classic Alkaliphile Isolated from Human Feces in 1934.</title>
        <authorList>
            <person name="Attie O."/>
            <person name="Jayaprakash A."/>
            <person name="Shah H."/>
            <person name="Paulsen I.T."/>
            <person name="Morino M."/>
            <person name="Takahashi Y."/>
            <person name="Narumi I."/>
            <person name="Sachidanandam R."/>
            <person name="Satoh K."/>
            <person name="Ito M."/>
            <person name="Krulwich T.A."/>
        </authorList>
    </citation>
    <scope>NUCLEOTIDE SEQUENCE [LARGE SCALE GENOMIC DNA]</scope>
    <source>
        <strain evidence="10 12">AV1934</strain>
    </source>
</reference>
<dbReference type="Pfam" id="PF02569">
    <property type="entry name" value="Pantoate_ligase"/>
    <property type="match status" value="1"/>
</dbReference>
<evidence type="ECO:0000313" key="10">
    <source>
        <dbReference type="EMBL" id="KGA99112.1"/>
    </source>
</evidence>
<keyword evidence="3 9" id="KW-0963">Cytoplasm</keyword>
<dbReference type="GO" id="GO:0004592">
    <property type="term" value="F:pantoate-beta-alanine ligase activity"/>
    <property type="evidence" value="ECO:0007669"/>
    <property type="project" value="UniProtKB-UniRule"/>
</dbReference>
<evidence type="ECO:0000256" key="6">
    <source>
        <dbReference type="ARBA" id="ARBA00022741"/>
    </source>
</evidence>
<feature type="binding site" evidence="9">
    <location>
        <position position="61"/>
    </location>
    <ligand>
        <name>(R)-pantoate</name>
        <dbReference type="ChEBI" id="CHEBI:15980"/>
    </ligand>
</feature>
<feature type="binding site" evidence="9">
    <location>
        <position position="153"/>
    </location>
    <ligand>
        <name>(R)-pantoate</name>
        <dbReference type="ChEBI" id="CHEBI:15980"/>
    </ligand>
</feature>
<evidence type="ECO:0000256" key="8">
    <source>
        <dbReference type="ARBA" id="ARBA00048258"/>
    </source>
</evidence>
<dbReference type="OrthoDB" id="9773087at2"/>
<dbReference type="EC" id="6.3.2.1" evidence="9"/>